<feature type="compositionally biased region" description="Basic and acidic residues" evidence="1">
    <location>
        <begin position="56"/>
        <end position="66"/>
    </location>
</feature>
<evidence type="ECO:0000313" key="3">
    <source>
        <dbReference type="Proteomes" id="UP000734511"/>
    </source>
</evidence>
<dbReference type="NCBIfam" id="TIGR04186">
    <property type="entry name" value="GRASP_targ"/>
    <property type="match status" value="1"/>
</dbReference>
<dbReference type="Proteomes" id="UP000734511">
    <property type="component" value="Unassembled WGS sequence"/>
</dbReference>
<evidence type="ECO:0000313" key="2">
    <source>
        <dbReference type="EMBL" id="NJP41922.1"/>
    </source>
</evidence>
<dbReference type="InterPro" id="IPR026496">
    <property type="entry name" value="GRASP_targ"/>
</dbReference>
<proteinExistence type="predicted"/>
<comment type="caution">
    <text evidence="2">The sequence shown here is derived from an EMBL/GenBank/DDBJ whole genome shotgun (WGS) entry which is preliminary data.</text>
</comment>
<feature type="compositionally biased region" description="Acidic residues" evidence="1">
    <location>
        <begin position="71"/>
        <end position="83"/>
    </location>
</feature>
<reference evidence="2 3" key="1">
    <citation type="submission" date="2020-03" db="EMBL/GenBank/DDBJ databases">
        <title>WGS of actinomycetes isolated from Thailand.</title>
        <authorList>
            <person name="Thawai C."/>
        </authorList>
    </citation>
    <scope>NUCLEOTIDE SEQUENCE [LARGE SCALE GENOMIC DNA]</scope>
    <source>
        <strain evidence="2 3">PRB2-1</strain>
    </source>
</reference>
<keyword evidence="3" id="KW-1185">Reference proteome</keyword>
<sequence length="83" mass="8715">MTAPDARPWGLSRMRPFPVSAVVAAATVVLDAESQTGRWVGPDGSVAVGSARHKRSETSKETKPKTSLDGTTDEGSDQEGDTD</sequence>
<organism evidence="2 3">
    <name type="scientific">Actinacidiphila epipremni</name>
    <dbReference type="NCBI Taxonomy" id="2053013"/>
    <lineage>
        <taxon>Bacteria</taxon>
        <taxon>Bacillati</taxon>
        <taxon>Actinomycetota</taxon>
        <taxon>Actinomycetes</taxon>
        <taxon>Kitasatosporales</taxon>
        <taxon>Streptomycetaceae</taxon>
        <taxon>Actinacidiphila</taxon>
    </lineage>
</organism>
<feature type="region of interest" description="Disordered" evidence="1">
    <location>
        <begin position="34"/>
        <end position="83"/>
    </location>
</feature>
<name>A0ABX0ZHN5_9ACTN</name>
<dbReference type="Pfam" id="PF14408">
    <property type="entry name" value="Actino_peptide"/>
    <property type="match status" value="1"/>
</dbReference>
<dbReference type="InterPro" id="IPR025843">
    <property type="entry name" value="Actino_peptide"/>
</dbReference>
<accession>A0ABX0ZHN5</accession>
<protein>
    <submittedName>
        <fullName evidence="2">ATP-grasp-modified RiPP</fullName>
    </submittedName>
</protein>
<evidence type="ECO:0000256" key="1">
    <source>
        <dbReference type="SAM" id="MobiDB-lite"/>
    </source>
</evidence>
<dbReference type="EMBL" id="JAATEJ010000001">
    <property type="protein sequence ID" value="NJP41922.1"/>
    <property type="molecule type" value="Genomic_DNA"/>
</dbReference>
<gene>
    <name evidence="2" type="primary">tgmA</name>
    <name evidence="2" type="ORF">HCN08_00585</name>
</gene>